<evidence type="ECO:0000256" key="1">
    <source>
        <dbReference type="ARBA" id="ARBA00001947"/>
    </source>
</evidence>
<proteinExistence type="predicted"/>
<evidence type="ECO:0000256" key="2">
    <source>
        <dbReference type="ARBA" id="ARBA00022723"/>
    </source>
</evidence>
<organism evidence="6">
    <name type="scientific">marine metagenome</name>
    <dbReference type="NCBI Taxonomy" id="408172"/>
    <lineage>
        <taxon>unclassified sequences</taxon>
        <taxon>metagenomes</taxon>
        <taxon>ecological metagenomes</taxon>
    </lineage>
</organism>
<name>A0A381Z672_9ZZZZ</name>
<dbReference type="SUPFAM" id="SSF53187">
    <property type="entry name" value="Zn-dependent exopeptidases"/>
    <property type="match status" value="1"/>
</dbReference>
<dbReference type="InterPro" id="IPR053138">
    <property type="entry name" value="N-alpha-Ac-DABA_deacetylase"/>
</dbReference>
<evidence type="ECO:0000259" key="5">
    <source>
        <dbReference type="Pfam" id="PF24827"/>
    </source>
</evidence>
<dbReference type="GO" id="GO:0016788">
    <property type="term" value="F:hydrolase activity, acting on ester bonds"/>
    <property type="evidence" value="ECO:0007669"/>
    <property type="project" value="InterPro"/>
</dbReference>
<dbReference type="GO" id="GO:0016811">
    <property type="term" value="F:hydrolase activity, acting on carbon-nitrogen (but not peptide) bonds, in linear amides"/>
    <property type="evidence" value="ECO:0007669"/>
    <property type="project" value="InterPro"/>
</dbReference>
<keyword evidence="3" id="KW-0378">Hydrolase</keyword>
<dbReference type="EMBL" id="UINC01020091">
    <property type="protein sequence ID" value="SVA84699.1"/>
    <property type="molecule type" value="Genomic_DNA"/>
</dbReference>
<sequence length="335" mass="36944">VITQSVGLDQFRSSWPNDPGYEELLVIRAHHSGEMIELPVARIRGAKPGPCLTVMSGMHAGEYSGILAAQQLISAVDPMELSGTLVVIPVISTRAFMERNMQLSPVDQKEVHFIRPGNSDGTYSDLLVDTLFELVKHSDYLIDSHAGEMAQALMPWVPIPIQGSGDLSERSLSLARGFGVKYIEPRSDEASIPPFCLALLEAGIPNIWVECGKNGVPTKKDTATHFEGYIAAMQTLGMVDGDPARPHQQVLKGRRSQINATISGVWHPAVREGEIVQSGQYLGRMTDYFGNTLEEFHARHRSIVLYYWSSPAINACRRPHGYDWHSGLVSLLDLE</sequence>
<feature type="domain" description="Succinylglutamate desuccinylase/Aspartoacylase catalytic" evidence="5">
    <location>
        <begin position="48"/>
        <end position="230"/>
    </location>
</feature>
<dbReference type="Pfam" id="PF24827">
    <property type="entry name" value="AstE_AspA_cat"/>
    <property type="match status" value="1"/>
</dbReference>
<dbReference type="GO" id="GO:0046872">
    <property type="term" value="F:metal ion binding"/>
    <property type="evidence" value="ECO:0007669"/>
    <property type="project" value="UniProtKB-KW"/>
</dbReference>
<keyword evidence="4" id="KW-0862">Zinc</keyword>
<gene>
    <name evidence="6" type="ORF">METZ01_LOCUS137553</name>
</gene>
<accession>A0A381Z672</accession>
<dbReference type="Gene3D" id="3.40.630.10">
    <property type="entry name" value="Zn peptidases"/>
    <property type="match status" value="1"/>
</dbReference>
<reference evidence="6" key="1">
    <citation type="submission" date="2018-05" db="EMBL/GenBank/DDBJ databases">
        <authorList>
            <person name="Lanie J.A."/>
            <person name="Ng W.-L."/>
            <person name="Kazmierczak K.M."/>
            <person name="Andrzejewski T.M."/>
            <person name="Davidsen T.M."/>
            <person name="Wayne K.J."/>
            <person name="Tettelin H."/>
            <person name="Glass J.I."/>
            <person name="Rusch D."/>
            <person name="Podicherti R."/>
            <person name="Tsui H.-C.T."/>
            <person name="Winkler M.E."/>
        </authorList>
    </citation>
    <scope>NUCLEOTIDE SEQUENCE</scope>
</reference>
<keyword evidence="2" id="KW-0479">Metal-binding</keyword>
<evidence type="ECO:0000256" key="3">
    <source>
        <dbReference type="ARBA" id="ARBA00022801"/>
    </source>
</evidence>
<evidence type="ECO:0000256" key="4">
    <source>
        <dbReference type="ARBA" id="ARBA00022833"/>
    </source>
</evidence>
<evidence type="ECO:0000313" key="6">
    <source>
        <dbReference type="EMBL" id="SVA84699.1"/>
    </source>
</evidence>
<dbReference type="PANTHER" id="PTHR37326:SF1">
    <property type="entry name" value="BLL3975 PROTEIN"/>
    <property type="match status" value="1"/>
</dbReference>
<dbReference type="InterPro" id="IPR043795">
    <property type="entry name" value="N-alpha-Ac-DABA-like"/>
</dbReference>
<comment type="cofactor">
    <cofactor evidence="1">
        <name>Zn(2+)</name>
        <dbReference type="ChEBI" id="CHEBI:29105"/>
    </cofactor>
</comment>
<dbReference type="PIRSF" id="PIRSF039012">
    <property type="entry name" value="ASP"/>
    <property type="match status" value="1"/>
</dbReference>
<protein>
    <recommendedName>
        <fullName evidence="5">Succinylglutamate desuccinylase/Aspartoacylase catalytic domain-containing protein</fullName>
    </recommendedName>
</protein>
<dbReference type="AlphaFoldDB" id="A0A381Z672"/>
<feature type="non-terminal residue" evidence="6">
    <location>
        <position position="1"/>
    </location>
</feature>
<dbReference type="PANTHER" id="PTHR37326">
    <property type="entry name" value="BLL3975 PROTEIN"/>
    <property type="match status" value="1"/>
</dbReference>
<dbReference type="InterPro" id="IPR055438">
    <property type="entry name" value="AstE_AspA_cat"/>
</dbReference>